<organism evidence="1 2">
    <name type="scientific">Pseudalkalibacillus berkeleyi</name>
    <dbReference type="NCBI Taxonomy" id="1069813"/>
    <lineage>
        <taxon>Bacteria</taxon>
        <taxon>Bacillati</taxon>
        <taxon>Bacillota</taxon>
        <taxon>Bacilli</taxon>
        <taxon>Bacillales</taxon>
        <taxon>Fictibacillaceae</taxon>
        <taxon>Pseudalkalibacillus</taxon>
    </lineage>
</organism>
<keyword evidence="2" id="KW-1185">Reference proteome</keyword>
<evidence type="ECO:0000313" key="2">
    <source>
        <dbReference type="Proteomes" id="UP001649381"/>
    </source>
</evidence>
<dbReference type="RefSeq" id="WP_236333012.1">
    <property type="nucleotide sequence ID" value="NZ_JAKIJS010000001.1"/>
</dbReference>
<comment type="caution">
    <text evidence="1">The sequence shown here is derived from an EMBL/GenBank/DDBJ whole genome shotgun (WGS) entry which is preliminary data.</text>
</comment>
<name>A0ABS9H0J1_9BACL</name>
<dbReference type="Proteomes" id="UP001649381">
    <property type="component" value="Unassembled WGS sequence"/>
</dbReference>
<protein>
    <submittedName>
        <fullName evidence="1">Uncharacterized protein</fullName>
    </submittedName>
</protein>
<evidence type="ECO:0000313" key="1">
    <source>
        <dbReference type="EMBL" id="MCF6137429.1"/>
    </source>
</evidence>
<accession>A0ABS9H0J1</accession>
<gene>
    <name evidence="1" type="ORF">L2716_06780</name>
</gene>
<reference evidence="1 2" key="1">
    <citation type="submission" date="2022-01" db="EMBL/GenBank/DDBJ databases">
        <title>Alkalihalobacillus sp. EGI L200015, a novel bacterium isolated from a salt lake sediment.</title>
        <authorList>
            <person name="Gao L."/>
            <person name="Fang B.-Z."/>
            <person name="Li W.-J."/>
        </authorList>
    </citation>
    <scope>NUCLEOTIDE SEQUENCE [LARGE SCALE GENOMIC DNA]</scope>
    <source>
        <strain evidence="1 2">KCTC 12718</strain>
    </source>
</reference>
<dbReference type="EMBL" id="JAKIJS010000001">
    <property type="protein sequence ID" value="MCF6137429.1"/>
    <property type="molecule type" value="Genomic_DNA"/>
</dbReference>
<sequence>MHQHYYTVMRMLGYWPEPQRQSGYELIQKYGMPDEYTTSALIWYHRGPWNNIKLYRVSVPHDFPTPHKDFLQQTISYKIPIEFYDELAEFDGSIYPDRTKGEVAVKCHNEPMNILTLNLVHDIVTNKRSVEEARTFYGQTAEAFNQGDQSSPYVQRLLFPKQTNTADPDVAII</sequence>
<proteinExistence type="predicted"/>